<evidence type="ECO:0000313" key="3">
    <source>
        <dbReference type="Proteomes" id="UP000016887"/>
    </source>
</evidence>
<sequence>MKTLSHTTVPIFLTILMAVLLLPAASTYTTFALAPSGPLLYALDVVVVDASTSSVLGFSRYVVTVYDGVVSDVGVIYSSGISVSRASLEKLLNGLYESAETGEARPLSERPPAFLLHDRIVYNVDGVPYTCKPGGYTTLSFVWPTRAGPITVEGHVLLSQDVIASFYLVSQHATFTLPRVGEVPIRIEVSGFLTSSSSPVCGEPLVSGFDKAVLGGFTLATLVLAAASYMRRGSLIREALSSAPPFQPGTTASPSSPSYLSLGSETPETRA</sequence>
<protein>
    <submittedName>
        <fullName evidence="2">Uncharacterized protein</fullName>
    </submittedName>
</protein>
<dbReference type="EMBL" id="AP012489">
    <property type="protein sequence ID" value="BAN90528.1"/>
    <property type="molecule type" value="Genomic_DNA"/>
</dbReference>
<evidence type="ECO:0000256" key="1">
    <source>
        <dbReference type="SAM" id="MobiDB-lite"/>
    </source>
</evidence>
<accession>U3TEY6</accession>
<feature type="compositionally biased region" description="Low complexity" evidence="1">
    <location>
        <begin position="253"/>
        <end position="264"/>
    </location>
</feature>
<dbReference type="eggNOG" id="arCOG14761">
    <property type="taxonomic scope" value="Archaea"/>
</dbReference>
<reference evidence="2 3" key="1">
    <citation type="journal article" date="2013" name="Appl. Environ. Microbiol.">
        <title>Variation of the Virus-Related Elements within Syntenic Genomes of the Hyperthermophilic Archaeon Aeropyrum.</title>
        <authorList>
            <person name="Daifuku T."/>
            <person name="Yoshida T."/>
            <person name="Kitamura T."/>
            <person name="Kawaichi S."/>
            <person name="Inoue T."/>
            <person name="Nomura K."/>
            <person name="Yoshida Y."/>
            <person name="Kuno S."/>
            <person name="Sako Y."/>
        </authorList>
    </citation>
    <scope>NUCLEOTIDE SEQUENCE [LARGE SCALE GENOMIC DNA]</scope>
    <source>
        <strain evidence="2 3">SY1</strain>
    </source>
</reference>
<name>U3TEY6_9CREN</name>
<dbReference type="AlphaFoldDB" id="U3TEY6"/>
<dbReference type="STRING" id="1198449.ACAM_1059"/>
<dbReference type="KEGG" id="acj:ACAM_1059"/>
<organism evidence="2 3">
    <name type="scientific">Aeropyrum camini SY1 = JCM 12091</name>
    <dbReference type="NCBI Taxonomy" id="1198449"/>
    <lineage>
        <taxon>Archaea</taxon>
        <taxon>Thermoproteota</taxon>
        <taxon>Thermoprotei</taxon>
        <taxon>Desulfurococcales</taxon>
        <taxon>Desulfurococcaceae</taxon>
        <taxon>Aeropyrum</taxon>
    </lineage>
</organism>
<dbReference type="RefSeq" id="WP_022541800.1">
    <property type="nucleotide sequence ID" value="NC_022521.1"/>
</dbReference>
<keyword evidence="3" id="KW-1185">Reference proteome</keyword>
<evidence type="ECO:0000313" key="2">
    <source>
        <dbReference type="EMBL" id="BAN90528.1"/>
    </source>
</evidence>
<dbReference type="GeneID" id="17110389"/>
<dbReference type="Proteomes" id="UP000016887">
    <property type="component" value="Chromosome"/>
</dbReference>
<gene>
    <name evidence="2" type="ORF">ACAM_1059</name>
</gene>
<proteinExistence type="predicted"/>
<dbReference type="OrthoDB" id="380746at2157"/>
<feature type="region of interest" description="Disordered" evidence="1">
    <location>
        <begin position="245"/>
        <end position="271"/>
    </location>
</feature>